<dbReference type="AlphaFoldDB" id="A0AAD6WUC8"/>
<sequence>MAGNKKTLKDVPKNSPRKGYGKVDRSGHWRFEVIEARGRWDADTVEEAVHREVIETQFEAVEVPKRINELTAELDKKNSLAVEGVVVQVERNKRPKVPTTSHAKTNAAPRLRRPIPAQLEPVLPNSSASASSPFSSTLAAAVTAILRLLGSSSRAVSLSALPKNSQHVNGDNGYCGAPASVSLNIPLGLSPPFHLPPLHNLRLDAARGDSPYVCCARPHSKHADATQIAEGGNEHNESLIQQGTRGGDRSSRELGVYTRIPAHPPRRRVKALPARMGSVSPAGWVKTAYNVSAGVQEGDERSVPPSLLFYFASRPRLPPSLEPAFAFAPPSFLLSSPPSRAPPHTRAVESSADGTRFRLPVLRAGVLVCAPSPRGALQAIPSTHLPSSSPLSPHPSSSPALVYVYTPHCRVNARRHQLRSAQTRTRWGRSYACACRVHARRVPRAAPQVLLAYGRCARTRTRTCTALLGIAPSLSSLPTRTAPPLLLPPTHILPHLHPIPPSSAAHLLPQTRTQRSVRNARRQRRWSPPAREPAGVARAECARTGFTRTLRRLRTLHTAANSHPAASLLSRVRRSTDPSVPA</sequence>
<evidence type="ECO:0000313" key="2">
    <source>
        <dbReference type="EMBL" id="KAJ7027638.1"/>
    </source>
</evidence>
<feature type="region of interest" description="Disordered" evidence="1">
    <location>
        <begin position="229"/>
        <end position="251"/>
    </location>
</feature>
<reference evidence="2" key="1">
    <citation type="submission" date="2023-03" db="EMBL/GenBank/DDBJ databases">
        <title>Massive genome expansion in bonnet fungi (Mycena s.s.) driven by repeated elements and novel gene families across ecological guilds.</title>
        <authorList>
            <consortium name="Lawrence Berkeley National Laboratory"/>
            <person name="Harder C.B."/>
            <person name="Miyauchi S."/>
            <person name="Viragh M."/>
            <person name="Kuo A."/>
            <person name="Thoen E."/>
            <person name="Andreopoulos B."/>
            <person name="Lu D."/>
            <person name="Skrede I."/>
            <person name="Drula E."/>
            <person name="Henrissat B."/>
            <person name="Morin E."/>
            <person name="Kohler A."/>
            <person name="Barry K."/>
            <person name="LaButti K."/>
            <person name="Morin E."/>
            <person name="Salamov A."/>
            <person name="Lipzen A."/>
            <person name="Mereny Z."/>
            <person name="Hegedus B."/>
            <person name="Baldrian P."/>
            <person name="Stursova M."/>
            <person name="Weitz H."/>
            <person name="Taylor A."/>
            <person name="Grigoriev I.V."/>
            <person name="Nagy L.G."/>
            <person name="Martin F."/>
            <person name="Kauserud H."/>
        </authorList>
    </citation>
    <scope>NUCLEOTIDE SEQUENCE</scope>
    <source>
        <strain evidence="2">CBHHK200</strain>
    </source>
</reference>
<feature type="region of interest" description="Disordered" evidence="1">
    <location>
        <begin position="1"/>
        <end position="22"/>
    </location>
</feature>
<comment type="caution">
    <text evidence="2">The sequence shown here is derived from an EMBL/GenBank/DDBJ whole genome shotgun (WGS) entry which is preliminary data.</text>
</comment>
<name>A0AAD6WUC8_9AGAR</name>
<organism evidence="2 3">
    <name type="scientific">Mycena alexandri</name>
    <dbReference type="NCBI Taxonomy" id="1745969"/>
    <lineage>
        <taxon>Eukaryota</taxon>
        <taxon>Fungi</taxon>
        <taxon>Dikarya</taxon>
        <taxon>Basidiomycota</taxon>
        <taxon>Agaricomycotina</taxon>
        <taxon>Agaricomycetes</taxon>
        <taxon>Agaricomycetidae</taxon>
        <taxon>Agaricales</taxon>
        <taxon>Marasmiineae</taxon>
        <taxon>Mycenaceae</taxon>
        <taxon>Mycena</taxon>
    </lineage>
</organism>
<accession>A0AAD6WUC8</accession>
<dbReference type="Proteomes" id="UP001218188">
    <property type="component" value="Unassembled WGS sequence"/>
</dbReference>
<proteinExistence type="predicted"/>
<keyword evidence="3" id="KW-1185">Reference proteome</keyword>
<dbReference type="EMBL" id="JARJCM010000121">
    <property type="protein sequence ID" value="KAJ7027638.1"/>
    <property type="molecule type" value="Genomic_DNA"/>
</dbReference>
<evidence type="ECO:0000313" key="3">
    <source>
        <dbReference type="Proteomes" id="UP001218188"/>
    </source>
</evidence>
<gene>
    <name evidence="2" type="ORF">C8F04DRAFT_1189323</name>
</gene>
<evidence type="ECO:0000256" key="1">
    <source>
        <dbReference type="SAM" id="MobiDB-lite"/>
    </source>
</evidence>
<protein>
    <submittedName>
        <fullName evidence="2">Uncharacterized protein</fullName>
    </submittedName>
</protein>